<keyword evidence="6 10" id="KW-1133">Transmembrane helix</keyword>
<keyword evidence="14" id="KW-1185">Reference proteome</keyword>
<keyword evidence="3 10" id="KW-0812">Transmembrane</keyword>
<evidence type="ECO:0000256" key="3">
    <source>
        <dbReference type="ARBA" id="ARBA00022692"/>
    </source>
</evidence>
<evidence type="ECO:0000256" key="2">
    <source>
        <dbReference type="ARBA" id="ARBA00022614"/>
    </source>
</evidence>
<dbReference type="Pfam" id="PF07714">
    <property type="entry name" value="PK_Tyr_Ser-Thr"/>
    <property type="match status" value="1"/>
</dbReference>
<feature type="chain" id="PRO_5043472562" evidence="11">
    <location>
        <begin position="28"/>
        <end position="778"/>
    </location>
</feature>
<dbReference type="InterPro" id="IPR011009">
    <property type="entry name" value="Kinase-like_dom_sf"/>
</dbReference>
<evidence type="ECO:0000259" key="12">
    <source>
        <dbReference type="PROSITE" id="PS50011"/>
    </source>
</evidence>
<dbReference type="InterPro" id="IPR051824">
    <property type="entry name" value="LRR_Rcpt-Like_S/T_Kinase"/>
</dbReference>
<evidence type="ECO:0000256" key="6">
    <source>
        <dbReference type="ARBA" id="ARBA00022989"/>
    </source>
</evidence>
<proteinExistence type="predicted"/>
<feature type="transmembrane region" description="Helical" evidence="10">
    <location>
        <begin position="391"/>
        <end position="414"/>
    </location>
</feature>
<dbReference type="GO" id="GO:0004674">
    <property type="term" value="F:protein serine/threonine kinase activity"/>
    <property type="evidence" value="ECO:0007669"/>
    <property type="project" value="UniProtKB-EC"/>
</dbReference>
<accession>A0AAV3P0H3</accession>
<organism evidence="13 14">
    <name type="scientific">Lithospermum erythrorhizon</name>
    <name type="common">Purple gromwell</name>
    <name type="synonym">Lithospermum officinale var. erythrorhizon</name>
    <dbReference type="NCBI Taxonomy" id="34254"/>
    <lineage>
        <taxon>Eukaryota</taxon>
        <taxon>Viridiplantae</taxon>
        <taxon>Streptophyta</taxon>
        <taxon>Embryophyta</taxon>
        <taxon>Tracheophyta</taxon>
        <taxon>Spermatophyta</taxon>
        <taxon>Magnoliopsida</taxon>
        <taxon>eudicotyledons</taxon>
        <taxon>Gunneridae</taxon>
        <taxon>Pentapetalae</taxon>
        <taxon>asterids</taxon>
        <taxon>lamiids</taxon>
        <taxon>Boraginales</taxon>
        <taxon>Boraginaceae</taxon>
        <taxon>Boraginoideae</taxon>
        <taxon>Lithospermeae</taxon>
        <taxon>Lithospermum</taxon>
    </lineage>
</organism>
<dbReference type="AlphaFoldDB" id="A0AAV3P0H3"/>
<keyword evidence="7 10" id="KW-0472">Membrane</keyword>
<dbReference type="InterPro" id="IPR001245">
    <property type="entry name" value="Ser-Thr/Tyr_kinase_cat_dom"/>
</dbReference>
<evidence type="ECO:0000313" key="14">
    <source>
        <dbReference type="Proteomes" id="UP001454036"/>
    </source>
</evidence>
<name>A0AAV3P0H3_LITER</name>
<dbReference type="InterPro" id="IPR032675">
    <property type="entry name" value="LRR_dom_sf"/>
</dbReference>
<dbReference type="PROSITE" id="PS50011">
    <property type="entry name" value="PROTEIN_KINASE_DOM"/>
    <property type="match status" value="1"/>
</dbReference>
<dbReference type="GO" id="GO:0016020">
    <property type="term" value="C:membrane"/>
    <property type="evidence" value="ECO:0007669"/>
    <property type="project" value="UniProtKB-SubCell"/>
</dbReference>
<sequence length="778" mass="86215">MAKPAKNSANFPHSIFMVFFLFHFSEQLQESQYNAILAIKEQLNFPEELLSTWSDNNDLCNTVPNPILTLACYEDNITQLHLSGTDWFPHLPDNFSPLSLFSNLASLPTLKVLSLVSLGISGALPASIGSLSSLEILNISSNYFNGTLPSEISYLKNLQTLNLDHNRFSGEVPEWVGSLRALSVLSLKNNSFSGLLPYSLSSLINLRTLVVASNNLSGNVPAFERLTNLQILDMGENNLGPQLPSFPNKLVSLVLRSNRFQFAFLNNLSLCYQLQKLDISQNELVGPFFPALFSMPSITYLDIAGNKLSGKLSPNISCNPELSYVNLSSNRLTGELPSCLESNFGTKIFEYGDNCLSQKYKQQSAYSFCKNEALAVSISPEKQGGRQYDKAVIASSMVGGILGGFLLVGVAFVVGKREFAKKKSSKRTHTKLIVEKVSPAYTFQLLKDARYISETMKLGAHGIPPYRTFVLDQLKEATNNFAKTTLIGEGPNRQVYKGRLPDGTVVAIRSLKLKKRHSIQSYTHQLELVSKLRHGHLVSAIGHCFECHPEDSSVSRIYLLFEFVPNGTLRSFISDGHPGHKFSFIQRIQAAIGVAKGIQFLHTGIVPGMYSNNLKMKDVLLDQDLHVKIKKYNLPLLVNDKILDGVAVSSRGSKETNGLRLKQCEKDDVYDFGVILQEIIVGRFLASINDIGVSKDILSVSLTADAMGRRSIIDPSIYKECSDDSLKTLIELCLRCLSDKHADRPSIEDVIWNLQFAAQVQDSWHRDTNSNQASPANN</sequence>
<dbReference type="Gene3D" id="3.30.200.20">
    <property type="entry name" value="Phosphorylase Kinase, domain 1"/>
    <property type="match status" value="1"/>
</dbReference>
<dbReference type="FunFam" id="1.10.510.10:FF:000431">
    <property type="entry name" value="Putative inactive leucine-rich repeat receptor-like protein kinase"/>
    <property type="match status" value="1"/>
</dbReference>
<dbReference type="InterPro" id="IPR001611">
    <property type="entry name" value="Leu-rich_rpt"/>
</dbReference>
<keyword evidence="9" id="KW-0325">Glycoprotein</keyword>
<dbReference type="Proteomes" id="UP001454036">
    <property type="component" value="Unassembled WGS sequence"/>
</dbReference>
<dbReference type="PANTHER" id="PTHR48006:SF82">
    <property type="entry name" value="CONCANAVALIN A-LIKE LECTIN_GLUCANASE DOMAIN-CONTAINING PROTEIN-RELATED"/>
    <property type="match status" value="1"/>
</dbReference>
<dbReference type="FunFam" id="3.30.200.20:FF:000285">
    <property type="entry name" value="Putative inactive leucine-rich repeat receptor-like protein kinase"/>
    <property type="match status" value="1"/>
</dbReference>
<evidence type="ECO:0000256" key="4">
    <source>
        <dbReference type="ARBA" id="ARBA00022729"/>
    </source>
</evidence>
<evidence type="ECO:0000256" key="1">
    <source>
        <dbReference type="ARBA" id="ARBA00004479"/>
    </source>
</evidence>
<feature type="signal peptide" evidence="11">
    <location>
        <begin position="1"/>
        <end position="27"/>
    </location>
</feature>
<dbReference type="SUPFAM" id="SSF56112">
    <property type="entry name" value="Protein kinase-like (PK-like)"/>
    <property type="match status" value="1"/>
</dbReference>
<keyword evidence="2" id="KW-0433">Leucine-rich repeat</keyword>
<evidence type="ECO:0000256" key="8">
    <source>
        <dbReference type="ARBA" id="ARBA00023170"/>
    </source>
</evidence>
<comment type="caution">
    <text evidence="13">The sequence shown here is derived from an EMBL/GenBank/DDBJ whole genome shotgun (WGS) entry which is preliminary data.</text>
</comment>
<dbReference type="Gene3D" id="3.80.10.10">
    <property type="entry name" value="Ribonuclease Inhibitor"/>
    <property type="match status" value="2"/>
</dbReference>
<protein>
    <submittedName>
        <fullName evidence="13">Transmembrane signal receptor</fullName>
    </submittedName>
</protein>
<evidence type="ECO:0000256" key="11">
    <source>
        <dbReference type="SAM" id="SignalP"/>
    </source>
</evidence>
<keyword evidence="5" id="KW-0677">Repeat</keyword>
<dbReference type="InterPro" id="IPR055414">
    <property type="entry name" value="LRR_R13L4/SHOC2-like"/>
</dbReference>
<dbReference type="EMBL" id="BAABME010000743">
    <property type="protein sequence ID" value="GAA0145169.1"/>
    <property type="molecule type" value="Genomic_DNA"/>
</dbReference>
<dbReference type="SUPFAM" id="SSF52058">
    <property type="entry name" value="L domain-like"/>
    <property type="match status" value="1"/>
</dbReference>
<dbReference type="GO" id="GO:0005524">
    <property type="term" value="F:ATP binding"/>
    <property type="evidence" value="ECO:0007669"/>
    <property type="project" value="InterPro"/>
</dbReference>
<gene>
    <name evidence="13" type="ORF">LIER_05422</name>
</gene>
<reference evidence="13 14" key="1">
    <citation type="submission" date="2024-01" db="EMBL/GenBank/DDBJ databases">
        <title>The complete chloroplast genome sequence of Lithospermum erythrorhizon: insights into the phylogenetic relationship among Boraginaceae species and the maternal lineages of purple gromwells.</title>
        <authorList>
            <person name="Okada T."/>
            <person name="Watanabe K."/>
        </authorList>
    </citation>
    <scope>NUCLEOTIDE SEQUENCE [LARGE SCALE GENOMIC DNA]</scope>
</reference>
<evidence type="ECO:0000256" key="5">
    <source>
        <dbReference type="ARBA" id="ARBA00022737"/>
    </source>
</evidence>
<evidence type="ECO:0000313" key="13">
    <source>
        <dbReference type="EMBL" id="GAA0145169.1"/>
    </source>
</evidence>
<keyword evidence="8 13" id="KW-0675">Receptor</keyword>
<evidence type="ECO:0000256" key="7">
    <source>
        <dbReference type="ARBA" id="ARBA00023136"/>
    </source>
</evidence>
<evidence type="ECO:0000256" key="10">
    <source>
        <dbReference type="SAM" id="Phobius"/>
    </source>
</evidence>
<comment type="subcellular location">
    <subcellularLocation>
        <location evidence="1">Membrane</location>
        <topology evidence="1">Single-pass type I membrane protein</topology>
    </subcellularLocation>
</comment>
<dbReference type="PANTHER" id="PTHR48006">
    <property type="entry name" value="LEUCINE-RICH REPEAT-CONTAINING PROTEIN DDB_G0281931-RELATED"/>
    <property type="match status" value="1"/>
</dbReference>
<keyword evidence="4 11" id="KW-0732">Signal</keyword>
<evidence type="ECO:0000256" key="9">
    <source>
        <dbReference type="ARBA" id="ARBA00023180"/>
    </source>
</evidence>
<dbReference type="InterPro" id="IPR000719">
    <property type="entry name" value="Prot_kinase_dom"/>
</dbReference>
<dbReference type="Pfam" id="PF23598">
    <property type="entry name" value="LRR_14"/>
    <property type="match status" value="1"/>
</dbReference>
<feature type="domain" description="Protein kinase" evidence="12">
    <location>
        <begin position="481"/>
        <end position="756"/>
    </location>
</feature>
<dbReference type="Pfam" id="PF00560">
    <property type="entry name" value="LRR_1"/>
    <property type="match status" value="1"/>
</dbReference>
<dbReference type="Gene3D" id="1.10.510.10">
    <property type="entry name" value="Transferase(Phosphotransferase) domain 1"/>
    <property type="match status" value="1"/>
</dbReference>
<dbReference type="FunFam" id="3.80.10.10:FF:000383">
    <property type="entry name" value="Leucine-rich repeat receptor protein kinase EMS1"/>
    <property type="match status" value="1"/>
</dbReference>